<dbReference type="GO" id="GO:0046872">
    <property type="term" value="F:metal ion binding"/>
    <property type="evidence" value="ECO:0007669"/>
    <property type="project" value="UniProtKB-KW"/>
</dbReference>
<evidence type="ECO:0000256" key="4">
    <source>
        <dbReference type="ARBA" id="ARBA00022729"/>
    </source>
</evidence>
<dbReference type="EMBL" id="KC493690">
    <property type="protein sequence ID" value="AGN53342.1"/>
    <property type="molecule type" value="mRNA"/>
</dbReference>
<dbReference type="GO" id="GO:0006979">
    <property type="term" value="P:response to oxidative stress"/>
    <property type="evidence" value="ECO:0007669"/>
    <property type="project" value="InterPro"/>
</dbReference>
<dbReference type="InterPro" id="IPR019791">
    <property type="entry name" value="Haem_peroxidase_animal"/>
</dbReference>
<keyword evidence="6" id="KW-0349">Heme</keyword>
<feature type="signal peptide" evidence="7">
    <location>
        <begin position="1"/>
        <end position="21"/>
    </location>
</feature>
<keyword evidence="3" id="KW-0575">Peroxidase</keyword>
<dbReference type="CDD" id="cd09823">
    <property type="entry name" value="peroxinectin_like"/>
    <property type="match status" value="1"/>
</dbReference>
<dbReference type="PROSITE" id="PS50292">
    <property type="entry name" value="PEROXIDASE_3"/>
    <property type="match status" value="1"/>
</dbReference>
<feature type="chain" id="PRO_5001578857" evidence="7">
    <location>
        <begin position="22"/>
        <end position="804"/>
    </location>
</feature>
<dbReference type="GO" id="GO:0020037">
    <property type="term" value="F:heme binding"/>
    <property type="evidence" value="ECO:0007669"/>
    <property type="project" value="InterPro"/>
</dbReference>
<evidence type="ECO:0000313" key="8">
    <source>
        <dbReference type="EMBL" id="AGN53342.1"/>
    </source>
</evidence>
<dbReference type="PRINTS" id="PR00457">
    <property type="entry name" value="ANPEROXIDASE"/>
</dbReference>
<reference evidence="8" key="1">
    <citation type="submission" date="2013-01" db="EMBL/GenBank/DDBJ databases">
        <title>Molecular cloning and characterization of cell adhesion molecule peroxinectin from Fenneropenaeus indicus.</title>
        <authorList>
            <person name="Manju S."/>
            <person name="Shanthi S."/>
            <person name="Vaseeharan B."/>
        </authorList>
    </citation>
    <scope>NUCLEOTIDE SEQUENCE</scope>
    <source>
        <strain evidence="8">CMBGBVS2772</strain>
    </source>
</reference>
<evidence type="ECO:0000256" key="3">
    <source>
        <dbReference type="ARBA" id="ARBA00022559"/>
    </source>
</evidence>
<comment type="subcellular location">
    <subcellularLocation>
        <location evidence="1">Secreted</location>
    </subcellularLocation>
</comment>
<dbReference type="Pfam" id="PF03098">
    <property type="entry name" value="An_peroxidase"/>
    <property type="match status" value="1"/>
</dbReference>
<keyword evidence="3" id="KW-0560">Oxidoreductase</keyword>
<proteinExistence type="evidence at transcript level"/>
<dbReference type="SMR" id="A0A059PRL9"/>
<sequence length="804" mass="89896">MMRRRLTGVLLLALGLLAVHAIEEEAEVLPVARVIRQISFPGASQGRPQGGRPQGGGGCNCQPIITCASELRQHHRHRRARGDERIFRAARKNVNMGPLDPNMVNAACQKGANAGLNQIRNIENNLARNNIVLQSGTPAEGHLRVFDISRSARQMHTNALAIVMASKNMMQDFKLSKDQGGHGLRNLNVRSTVLSEMCPRNPDCRGINQKYRTVDGSCNNQANPVWGKSNTPVQRILPPTYNDGVSEPRVNGANGSPLPNVRALSGNVLMDVDNPDQQFTSSVMQWAQFLDHDFAHVPFPDMENNQGIECCPNGQEPTGTARHPECWPINTAGDAFYTPRGRSCMNFIRSMVAIGPECRFGYAEQLNQLTHWIDGSNVYGSDIEEQTKVRAFRDGLLKTSGNNMLPFEETRGANCLGTGRGVQCFTAGDSRVNEQPGLTAIHTIWMREHNRVARQMKALNPSWNDEIVYQEARRFVVAEMQHITYNEWLPIIVGPAFMQSFGITVRSNGYSFDYNPNFNPNMNNEFATAAFRFGHTLVNGNLRLFGPDGSVSTIQLRDHFRSPHLIQRPGMLDAITRSFMQLPIQKFDSFITQDLSNHLFQTPSVNFGMDLMSLNIHRGRDHAIANRIPAAAMAAGACDYRRAQSFDDLTDQIPGPIVQNLRRVYESVGDIDFFVGGIAERPVSGGLLGWTFLCVVGDQFARLKKGDRYFYDLGGQPGSFSEAQLQEIRRASWARIICDNSDNIQAVQPLALQLTGSRFNQPADCRGPIIPRPNLQLWRGERAGCPNYYCYHYLYTYIEEKLWK</sequence>
<keyword evidence="5" id="KW-0325">Glycoprotein</keyword>
<evidence type="ECO:0000256" key="1">
    <source>
        <dbReference type="ARBA" id="ARBA00004613"/>
    </source>
</evidence>
<organism evidence="8">
    <name type="scientific">Penaeus indicus</name>
    <name type="common">Indian white prawn</name>
    <name type="synonym">Fenneropenaeus indicus</name>
    <dbReference type="NCBI Taxonomy" id="29960"/>
    <lineage>
        <taxon>Eukaryota</taxon>
        <taxon>Metazoa</taxon>
        <taxon>Ecdysozoa</taxon>
        <taxon>Arthropoda</taxon>
        <taxon>Crustacea</taxon>
        <taxon>Multicrustacea</taxon>
        <taxon>Malacostraca</taxon>
        <taxon>Eumalacostraca</taxon>
        <taxon>Eucarida</taxon>
        <taxon>Decapoda</taxon>
        <taxon>Dendrobranchiata</taxon>
        <taxon>Penaeoidea</taxon>
        <taxon>Penaeidae</taxon>
        <taxon>Penaeus</taxon>
    </lineage>
</organism>
<evidence type="ECO:0000256" key="2">
    <source>
        <dbReference type="ARBA" id="ARBA00022525"/>
    </source>
</evidence>
<dbReference type="InterPro" id="IPR037120">
    <property type="entry name" value="Haem_peroxidase_sf_animal"/>
</dbReference>
<dbReference type="PANTHER" id="PTHR11475:SF4">
    <property type="entry name" value="CHORION PEROXIDASE"/>
    <property type="match status" value="1"/>
</dbReference>
<keyword evidence="6" id="KW-0408">Iron</keyword>
<dbReference type="GO" id="GO:0005576">
    <property type="term" value="C:extracellular region"/>
    <property type="evidence" value="ECO:0007669"/>
    <property type="project" value="UniProtKB-SubCell"/>
</dbReference>
<dbReference type="FunFam" id="1.10.640.10:FF:000003">
    <property type="entry name" value="chorion peroxidase"/>
    <property type="match status" value="1"/>
</dbReference>
<evidence type="ECO:0000256" key="6">
    <source>
        <dbReference type="PIRSR" id="PIRSR619791-2"/>
    </source>
</evidence>
<dbReference type="PANTHER" id="PTHR11475">
    <property type="entry name" value="OXIDASE/PEROXIDASE"/>
    <property type="match status" value="1"/>
</dbReference>
<dbReference type="GO" id="GO:0004601">
    <property type="term" value="F:peroxidase activity"/>
    <property type="evidence" value="ECO:0007669"/>
    <property type="project" value="UniProtKB-KW"/>
</dbReference>
<evidence type="ECO:0000256" key="5">
    <source>
        <dbReference type="ARBA" id="ARBA00023180"/>
    </source>
</evidence>
<evidence type="ECO:0000256" key="7">
    <source>
        <dbReference type="SAM" id="SignalP"/>
    </source>
</evidence>
<feature type="binding site" description="axial binding residue" evidence="6">
    <location>
        <position position="535"/>
    </location>
    <ligand>
        <name>heme b</name>
        <dbReference type="ChEBI" id="CHEBI:60344"/>
    </ligand>
    <ligandPart>
        <name>Fe</name>
        <dbReference type="ChEBI" id="CHEBI:18248"/>
    </ligandPart>
</feature>
<keyword evidence="6" id="KW-0479">Metal-binding</keyword>
<dbReference type="AlphaFoldDB" id="A0A059PRL9"/>
<protein>
    <submittedName>
        <fullName evidence="8">Peroxinectin</fullName>
    </submittedName>
</protein>
<name>A0A059PRL9_PENIN</name>
<dbReference type="SUPFAM" id="SSF48113">
    <property type="entry name" value="Heme-dependent peroxidases"/>
    <property type="match status" value="1"/>
</dbReference>
<dbReference type="Gene3D" id="1.10.640.10">
    <property type="entry name" value="Haem peroxidase domain superfamily, animal type"/>
    <property type="match status" value="1"/>
</dbReference>
<keyword evidence="4 7" id="KW-0732">Signal</keyword>
<keyword evidence="2" id="KW-0964">Secreted</keyword>
<accession>A0A059PRL9</accession>
<dbReference type="InterPro" id="IPR010255">
    <property type="entry name" value="Haem_peroxidase_sf"/>
</dbReference>